<proteinExistence type="predicted"/>
<evidence type="ECO:0000313" key="1">
    <source>
        <dbReference type="EMBL" id="AKM10042.1"/>
    </source>
</evidence>
<keyword evidence="2" id="KW-1185">Reference proteome</keyword>
<gene>
    <name evidence="1" type="ORF">AB433_08740</name>
</gene>
<organism evidence="1 2">
    <name type="scientific">Croceicoccus naphthovorans</name>
    <dbReference type="NCBI Taxonomy" id="1348774"/>
    <lineage>
        <taxon>Bacteria</taxon>
        <taxon>Pseudomonadati</taxon>
        <taxon>Pseudomonadota</taxon>
        <taxon>Alphaproteobacteria</taxon>
        <taxon>Sphingomonadales</taxon>
        <taxon>Erythrobacteraceae</taxon>
        <taxon>Croceicoccus</taxon>
    </lineage>
</organism>
<reference evidence="1 2" key="1">
    <citation type="submission" date="2015-06" db="EMBL/GenBank/DDBJ databases">
        <authorList>
            <person name="Zeng Y."/>
            <person name="Huang Y."/>
        </authorList>
    </citation>
    <scope>NUCLEOTIDE SEQUENCE [LARGE SCALE GENOMIC DNA]</scope>
    <source>
        <strain evidence="1 2">PQ-2</strain>
    </source>
</reference>
<dbReference type="Proteomes" id="UP000035287">
    <property type="component" value="Chromosome"/>
</dbReference>
<evidence type="ECO:0000313" key="2">
    <source>
        <dbReference type="Proteomes" id="UP000035287"/>
    </source>
</evidence>
<dbReference type="PATRIC" id="fig|1348774.3.peg.1832"/>
<dbReference type="RefSeq" id="WP_047820720.1">
    <property type="nucleotide sequence ID" value="NZ_JACIEL010000051.1"/>
</dbReference>
<sequence length="98" mass="10976">MRGVTDGEALHRTIPNRVIPAKFEQREVWVDAAGNTPSQYRQHPDTGEMIPREGGFTKRLQSVQIDAERHIPGEIPGGRFSDVITLIGLKGERLFPTK</sequence>
<dbReference type="AlphaFoldDB" id="A0A0G3XFV9"/>
<dbReference type="EMBL" id="CP011770">
    <property type="protein sequence ID" value="AKM10042.1"/>
    <property type="molecule type" value="Genomic_DNA"/>
</dbReference>
<protein>
    <submittedName>
        <fullName evidence="1">Uncharacterized protein</fullName>
    </submittedName>
</protein>
<accession>A0A0G3XFV9</accession>
<name>A0A0G3XFV9_9SPHN</name>
<dbReference type="KEGG" id="cna:AB433_08740"/>